<dbReference type="AlphaFoldDB" id="A0AAV5RR77"/>
<proteinExistence type="predicted"/>
<evidence type="ECO:0000313" key="2">
    <source>
        <dbReference type="Proteomes" id="UP001362899"/>
    </source>
</evidence>
<evidence type="ECO:0000313" key="1">
    <source>
        <dbReference type="EMBL" id="GMM53203.1"/>
    </source>
</evidence>
<protein>
    <submittedName>
        <fullName evidence="1">Uncharacterized protein</fullName>
    </submittedName>
</protein>
<keyword evidence="2" id="KW-1185">Reference proteome</keyword>
<dbReference type="EMBL" id="BTGC01000008">
    <property type="protein sequence ID" value="GMM53203.1"/>
    <property type="molecule type" value="Genomic_DNA"/>
</dbReference>
<name>A0AAV5RR77_STABA</name>
<organism evidence="1 2">
    <name type="scientific">Starmerella bacillaris</name>
    <name type="common">Yeast</name>
    <name type="synonym">Candida zemplinina</name>
    <dbReference type="NCBI Taxonomy" id="1247836"/>
    <lineage>
        <taxon>Eukaryota</taxon>
        <taxon>Fungi</taxon>
        <taxon>Dikarya</taxon>
        <taxon>Ascomycota</taxon>
        <taxon>Saccharomycotina</taxon>
        <taxon>Dipodascomycetes</taxon>
        <taxon>Dipodascales</taxon>
        <taxon>Trichomonascaceae</taxon>
        <taxon>Starmerella</taxon>
    </lineage>
</organism>
<dbReference type="Proteomes" id="UP001362899">
    <property type="component" value="Unassembled WGS sequence"/>
</dbReference>
<sequence length="65" mass="7480">MNCCCRNISRIPNNLLKIAFNKESLSLGSMNKLRQKEEQKEKEMIEPRIELGTSSELTMNVRLAP</sequence>
<gene>
    <name evidence="1" type="ORF">DASB73_041660</name>
</gene>
<comment type="caution">
    <text evidence="1">The sequence shown here is derived from an EMBL/GenBank/DDBJ whole genome shotgun (WGS) entry which is preliminary data.</text>
</comment>
<accession>A0AAV5RR77</accession>
<reference evidence="1 2" key="1">
    <citation type="journal article" date="2023" name="Elife">
        <title>Identification of key yeast species and microbe-microbe interactions impacting larval growth of Drosophila in the wild.</title>
        <authorList>
            <person name="Mure A."/>
            <person name="Sugiura Y."/>
            <person name="Maeda R."/>
            <person name="Honda K."/>
            <person name="Sakurai N."/>
            <person name="Takahashi Y."/>
            <person name="Watada M."/>
            <person name="Katoh T."/>
            <person name="Gotoh A."/>
            <person name="Gotoh Y."/>
            <person name="Taniguchi I."/>
            <person name="Nakamura K."/>
            <person name="Hayashi T."/>
            <person name="Katayama T."/>
            <person name="Uemura T."/>
            <person name="Hattori Y."/>
        </authorList>
    </citation>
    <scope>NUCLEOTIDE SEQUENCE [LARGE SCALE GENOMIC DNA]</scope>
    <source>
        <strain evidence="1 2">SB-73</strain>
    </source>
</reference>